<sequence length="374" mass="41302">MAQPRDEAGPSAVANKAARHKQSTDESRKLRSEYRAFQKTVHRDGDDLISIDKSEKLLGYLENLNYLNTRVEGPREQAEDTECFFVLCQKGAEAARRVIGAGKGRTPNDLIRALKTEFVATAHPQEDGANIPEAFNWAALSKLAARYFKHAPGISCMLGPMDAAPKLRKVSVRQPKKPLGALVNPAEIQIANTKDHSDKNAEDMRLKIMERNNINLLQCIINHKSFSQSVENLFAFSFLVKDGRVALSKAAGGGYMVTALTDDESNRLGKNKERTQAIFGFDMDTWDDWCTRVRPEDCIMPHRPPAILPNGDPISAPAGEEAAGGSGLPASRKRAPPSRRPQPEEESEGESEEEEDEEAKQAKARKGKKKVRSA</sequence>
<dbReference type="EMBL" id="JALJOT010000005">
    <property type="protein sequence ID" value="KAK9915331.1"/>
    <property type="molecule type" value="Genomic_DNA"/>
</dbReference>
<comment type="subunit">
    <text evidence="7">Component of the SMC5-SMC6 complex.</text>
</comment>
<reference evidence="10 11" key="1">
    <citation type="journal article" date="2024" name="Nat. Commun.">
        <title>Phylogenomics reveals the evolutionary origins of lichenization in chlorophyte algae.</title>
        <authorList>
            <person name="Puginier C."/>
            <person name="Libourel C."/>
            <person name="Otte J."/>
            <person name="Skaloud P."/>
            <person name="Haon M."/>
            <person name="Grisel S."/>
            <person name="Petersen M."/>
            <person name="Berrin J.G."/>
            <person name="Delaux P.M."/>
            <person name="Dal Grande F."/>
            <person name="Keller J."/>
        </authorList>
    </citation>
    <scope>NUCLEOTIDE SEQUENCE [LARGE SCALE GENOMIC DNA]</scope>
    <source>
        <strain evidence="10 11">SAG 216-7</strain>
    </source>
</reference>
<dbReference type="InterPro" id="IPR027786">
    <property type="entry name" value="Nse4/EID"/>
</dbReference>
<evidence type="ECO:0000256" key="4">
    <source>
        <dbReference type="ARBA" id="ARBA00023172"/>
    </source>
</evidence>
<feature type="domain" description="Non-structural maintenance of chromosome element 4 C-terminal" evidence="9">
    <location>
        <begin position="214"/>
        <end position="298"/>
    </location>
</feature>
<keyword evidence="11" id="KW-1185">Reference proteome</keyword>
<dbReference type="Proteomes" id="UP001491310">
    <property type="component" value="Unassembled WGS sequence"/>
</dbReference>
<evidence type="ECO:0000256" key="6">
    <source>
        <dbReference type="ARBA" id="ARBA00023242"/>
    </source>
</evidence>
<keyword evidence="4 7" id="KW-0233">DNA recombination</keyword>
<dbReference type="Pfam" id="PF08743">
    <property type="entry name" value="Nse4_C"/>
    <property type="match status" value="1"/>
</dbReference>
<evidence type="ECO:0000256" key="2">
    <source>
        <dbReference type="ARBA" id="ARBA00008997"/>
    </source>
</evidence>
<comment type="subcellular location">
    <subcellularLocation>
        <location evidence="1 7">Nucleus</location>
    </subcellularLocation>
</comment>
<protein>
    <recommendedName>
        <fullName evidence="7">Non-structural maintenance of chromosomes element 4</fullName>
    </recommendedName>
</protein>
<dbReference type="PANTHER" id="PTHR16140:SF0">
    <property type="entry name" value="NON-STRUCTURAL MAINTENANCE OF CHROMOSOMES ELEMENT 4"/>
    <property type="match status" value="1"/>
</dbReference>
<evidence type="ECO:0000259" key="9">
    <source>
        <dbReference type="Pfam" id="PF08743"/>
    </source>
</evidence>
<comment type="function">
    <text evidence="7">Component of the SMC5-SMC6 complex, that promotes sister chromatid alignment after DNA damage and facilitates double-stranded DNA breaks (DSBs) repair via homologous recombination between sister chromatids.</text>
</comment>
<evidence type="ECO:0000256" key="8">
    <source>
        <dbReference type="SAM" id="MobiDB-lite"/>
    </source>
</evidence>
<accession>A0ABR2YUH8</accession>
<keyword evidence="6 7" id="KW-0539">Nucleus</keyword>
<keyword evidence="5 7" id="KW-0234">DNA repair</keyword>
<evidence type="ECO:0000313" key="11">
    <source>
        <dbReference type="Proteomes" id="UP001491310"/>
    </source>
</evidence>
<proteinExistence type="inferred from homology"/>
<feature type="compositionally biased region" description="Basic and acidic residues" evidence="8">
    <location>
        <begin position="22"/>
        <end position="31"/>
    </location>
</feature>
<evidence type="ECO:0000256" key="3">
    <source>
        <dbReference type="ARBA" id="ARBA00022763"/>
    </source>
</evidence>
<comment type="similarity">
    <text evidence="2 7">Belongs to the NSE4 family.</text>
</comment>
<evidence type="ECO:0000256" key="7">
    <source>
        <dbReference type="RuleBase" id="RU365071"/>
    </source>
</evidence>
<comment type="caution">
    <text evidence="10">The sequence shown here is derived from an EMBL/GenBank/DDBJ whole genome shotgun (WGS) entry which is preliminary data.</text>
</comment>
<feature type="region of interest" description="Disordered" evidence="8">
    <location>
        <begin position="303"/>
        <end position="374"/>
    </location>
</feature>
<dbReference type="InterPro" id="IPR014854">
    <property type="entry name" value="Nse4_C"/>
</dbReference>
<gene>
    <name evidence="10" type="ORF">WJX75_007729</name>
</gene>
<feature type="region of interest" description="Disordered" evidence="8">
    <location>
        <begin position="1"/>
        <end position="31"/>
    </location>
</feature>
<evidence type="ECO:0000256" key="5">
    <source>
        <dbReference type="ARBA" id="ARBA00023204"/>
    </source>
</evidence>
<name>A0ABR2YUH8_9CHLO</name>
<evidence type="ECO:0000256" key="1">
    <source>
        <dbReference type="ARBA" id="ARBA00004123"/>
    </source>
</evidence>
<keyword evidence="3 7" id="KW-0227">DNA damage</keyword>
<dbReference type="PANTHER" id="PTHR16140">
    <property type="entry name" value="NON-STRUCTURAL MAINTENANCE OF CHROMOSOMES ELEMENT 4"/>
    <property type="match status" value="1"/>
</dbReference>
<evidence type="ECO:0000313" key="10">
    <source>
        <dbReference type="EMBL" id="KAK9915331.1"/>
    </source>
</evidence>
<feature type="compositionally biased region" description="Acidic residues" evidence="8">
    <location>
        <begin position="344"/>
        <end position="358"/>
    </location>
</feature>
<feature type="compositionally biased region" description="Basic residues" evidence="8">
    <location>
        <begin position="362"/>
        <end position="374"/>
    </location>
</feature>
<organism evidence="10 11">
    <name type="scientific">Coccomyxa subellipsoidea</name>
    <dbReference type="NCBI Taxonomy" id="248742"/>
    <lineage>
        <taxon>Eukaryota</taxon>
        <taxon>Viridiplantae</taxon>
        <taxon>Chlorophyta</taxon>
        <taxon>core chlorophytes</taxon>
        <taxon>Trebouxiophyceae</taxon>
        <taxon>Trebouxiophyceae incertae sedis</taxon>
        <taxon>Coccomyxaceae</taxon>
        <taxon>Coccomyxa</taxon>
    </lineage>
</organism>